<dbReference type="OMA" id="VESMQIN"/>
<keyword evidence="3" id="KW-1185">Reference proteome</keyword>
<proteinExistence type="predicted"/>
<reference evidence="2" key="1">
    <citation type="submission" date="2021-01" db="EMBL/GenBank/DDBJ databases">
        <authorList>
            <consortium name="Genoscope - CEA"/>
            <person name="William W."/>
        </authorList>
    </citation>
    <scope>NUCLEOTIDE SEQUENCE</scope>
</reference>
<evidence type="ECO:0000313" key="3">
    <source>
        <dbReference type="Proteomes" id="UP000688137"/>
    </source>
</evidence>
<evidence type="ECO:0000313" key="2">
    <source>
        <dbReference type="EMBL" id="CAD8066198.1"/>
    </source>
</evidence>
<dbReference type="Proteomes" id="UP000688137">
    <property type="component" value="Unassembled WGS sequence"/>
</dbReference>
<evidence type="ECO:0008006" key="4">
    <source>
        <dbReference type="Google" id="ProtNLM"/>
    </source>
</evidence>
<sequence length="436" mass="51485">MNSYTIKKSSHLINAQDLQKFKNQADQIKKDFKKLIEMIDQELKRFSNFSNFLDEMQKMIDNYQLNSQDNLFPISSEQLSNELNSLIKFIDNQKNVINIQIEKNQVFNQFVESMQINKNEIKQFRYELQNQTQLDEQHCYAMDFNKDATYLAAGFINGDIKVYNFNSERLQLIQQLNAHNDSIYCIVFMKKSNQFISGGGDENIIIWEIKNSEILNVKKKFQKDLNQIFCIITNIKEDEFISGSHNGFIQFWKINEDQYFQTLEDHKDRVLSLSLNQSQNYLISCACDRKVLVSLFENNQTWKVTQSILLDNIPRRLCFINDITFTIQCDTQKCLDIYQLLENEKRFKKTQEIKVKGEQDCFFGFPQKFISSKQQLLSKNGNQVNFLIINKKNQFTLFHSIDFLTGQLWGTISDDGQYVATWDNISCQIQIRKYIE</sequence>
<dbReference type="EMBL" id="CAJJDM010000037">
    <property type="protein sequence ID" value="CAD8066198.1"/>
    <property type="molecule type" value="Genomic_DNA"/>
</dbReference>
<accession>A0A8S1LDN4</accession>
<dbReference type="InterPro" id="IPR001680">
    <property type="entry name" value="WD40_rpt"/>
</dbReference>
<dbReference type="PROSITE" id="PS50082">
    <property type="entry name" value="WD_REPEATS_2"/>
    <property type="match status" value="1"/>
</dbReference>
<gene>
    <name evidence="2" type="ORF">PPRIM_AZ9-3.1.T0380319</name>
</gene>
<comment type="caution">
    <text evidence="2">The sequence shown here is derived from an EMBL/GenBank/DDBJ whole genome shotgun (WGS) entry which is preliminary data.</text>
</comment>
<dbReference type="AlphaFoldDB" id="A0A8S1LDN4"/>
<dbReference type="Pfam" id="PF00400">
    <property type="entry name" value="WD40"/>
    <property type="match status" value="2"/>
</dbReference>
<keyword evidence="1" id="KW-0853">WD repeat</keyword>
<dbReference type="GO" id="GO:0016226">
    <property type="term" value="P:iron-sulfur cluster assembly"/>
    <property type="evidence" value="ECO:0007669"/>
    <property type="project" value="TreeGrafter"/>
</dbReference>
<dbReference type="PROSITE" id="PS50294">
    <property type="entry name" value="WD_REPEATS_REGION"/>
    <property type="match status" value="1"/>
</dbReference>
<protein>
    <recommendedName>
        <fullName evidence="4">WD40-repeat-containing domain</fullName>
    </recommendedName>
</protein>
<name>A0A8S1LDN4_PARPR</name>
<organism evidence="2 3">
    <name type="scientific">Paramecium primaurelia</name>
    <dbReference type="NCBI Taxonomy" id="5886"/>
    <lineage>
        <taxon>Eukaryota</taxon>
        <taxon>Sar</taxon>
        <taxon>Alveolata</taxon>
        <taxon>Ciliophora</taxon>
        <taxon>Intramacronucleata</taxon>
        <taxon>Oligohymenophorea</taxon>
        <taxon>Peniculida</taxon>
        <taxon>Parameciidae</taxon>
        <taxon>Paramecium</taxon>
    </lineage>
</organism>
<dbReference type="GO" id="GO:0097361">
    <property type="term" value="C:cytosolic [4Fe-4S] assembly targeting complex"/>
    <property type="evidence" value="ECO:0007669"/>
    <property type="project" value="TreeGrafter"/>
</dbReference>
<feature type="repeat" description="WD" evidence="1">
    <location>
        <begin position="176"/>
        <end position="217"/>
    </location>
</feature>
<dbReference type="PANTHER" id="PTHR19920">
    <property type="entry name" value="WD40 PROTEIN CIAO1"/>
    <property type="match status" value="1"/>
</dbReference>
<dbReference type="PANTHER" id="PTHR19920:SF0">
    <property type="entry name" value="CYTOSOLIC IRON-SULFUR PROTEIN ASSEMBLY PROTEIN CIAO1-RELATED"/>
    <property type="match status" value="1"/>
</dbReference>
<evidence type="ECO:0000256" key="1">
    <source>
        <dbReference type="PROSITE-ProRule" id="PRU00221"/>
    </source>
</evidence>
<dbReference type="SMART" id="SM00320">
    <property type="entry name" value="WD40"/>
    <property type="match status" value="4"/>
</dbReference>